<dbReference type="AlphaFoldDB" id="A0AAD9EZD8"/>
<feature type="non-terminal residue" evidence="2">
    <location>
        <position position="86"/>
    </location>
</feature>
<dbReference type="Proteomes" id="UP001228049">
    <property type="component" value="Unassembled WGS sequence"/>
</dbReference>
<sequence>HPPTSCQERAPSRSSEPANYCRGRLRHEDRLRHPGAPGGLRQGRPMTGGQSGSNARAPPPPHLNGSDKYEQLRATGSAWGGGGGNM</sequence>
<feature type="region of interest" description="Disordered" evidence="1">
    <location>
        <begin position="1"/>
        <end position="68"/>
    </location>
</feature>
<feature type="non-terminal residue" evidence="2">
    <location>
        <position position="1"/>
    </location>
</feature>
<feature type="compositionally biased region" description="Polar residues" evidence="1">
    <location>
        <begin position="1"/>
        <end position="17"/>
    </location>
</feature>
<organism evidence="2 3">
    <name type="scientific">Dissostichus eleginoides</name>
    <name type="common">Patagonian toothfish</name>
    <name type="synonym">Dissostichus amissus</name>
    <dbReference type="NCBI Taxonomy" id="100907"/>
    <lineage>
        <taxon>Eukaryota</taxon>
        <taxon>Metazoa</taxon>
        <taxon>Chordata</taxon>
        <taxon>Craniata</taxon>
        <taxon>Vertebrata</taxon>
        <taxon>Euteleostomi</taxon>
        <taxon>Actinopterygii</taxon>
        <taxon>Neopterygii</taxon>
        <taxon>Teleostei</taxon>
        <taxon>Neoteleostei</taxon>
        <taxon>Acanthomorphata</taxon>
        <taxon>Eupercaria</taxon>
        <taxon>Perciformes</taxon>
        <taxon>Notothenioidei</taxon>
        <taxon>Nototheniidae</taxon>
        <taxon>Dissostichus</taxon>
    </lineage>
</organism>
<comment type="caution">
    <text evidence="2">The sequence shown here is derived from an EMBL/GenBank/DDBJ whole genome shotgun (WGS) entry which is preliminary data.</text>
</comment>
<name>A0AAD9EZD8_DISEL</name>
<proteinExistence type="predicted"/>
<protein>
    <submittedName>
        <fullName evidence="2">DNA polymerase II large subunit</fullName>
    </submittedName>
</protein>
<accession>A0AAD9EZD8</accession>
<evidence type="ECO:0000313" key="3">
    <source>
        <dbReference type="Proteomes" id="UP001228049"/>
    </source>
</evidence>
<keyword evidence="3" id="KW-1185">Reference proteome</keyword>
<evidence type="ECO:0000313" key="2">
    <source>
        <dbReference type="EMBL" id="KAK1887133.1"/>
    </source>
</evidence>
<evidence type="ECO:0000256" key="1">
    <source>
        <dbReference type="SAM" id="MobiDB-lite"/>
    </source>
</evidence>
<gene>
    <name evidence="2" type="ORF">KUDE01_030845</name>
</gene>
<reference evidence="2" key="1">
    <citation type="submission" date="2023-04" db="EMBL/GenBank/DDBJ databases">
        <title>Chromosome-level genome of Chaenocephalus aceratus.</title>
        <authorList>
            <person name="Park H."/>
        </authorList>
    </citation>
    <scope>NUCLEOTIDE SEQUENCE</scope>
    <source>
        <strain evidence="2">DE</strain>
        <tissue evidence="2">Muscle</tissue>
    </source>
</reference>
<dbReference type="EMBL" id="JASDAP010000020">
    <property type="protein sequence ID" value="KAK1887133.1"/>
    <property type="molecule type" value="Genomic_DNA"/>
</dbReference>